<evidence type="ECO:0000259" key="6">
    <source>
        <dbReference type="PROSITE" id="PS50929"/>
    </source>
</evidence>
<sequence>MWRTLKHIGRTHRKKLLVTFTIVALENLLYLIYPLFGAFAVNAVMAGNVWQALVYAALVLAMWLVGAVRRAVDTRTFARIYSALVVPVIVEQRMQAQTHSTISARVALSREFVDFFEEHLPTAVTSLVSVIGACVMLLALEWWSGVLATAILLFFALLLPRFSRISNKLYEVLNNRLEKDVEMIQTAESMQLHKHYDLVAQLRIWISNREALAYLCIGVAACLLFGFTLVWITLNGYGSAGHIYALTTYMWMFAMSLDDMPFLIEKYSNLKDIAERVKVG</sequence>
<dbReference type="InterPro" id="IPR036640">
    <property type="entry name" value="ABC1_TM_sf"/>
</dbReference>
<protein>
    <submittedName>
        <fullName evidence="7">ABC-type multidrug transport system, ATPase and permease components</fullName>
    </submittedName>
</protein>
<feature type="transmembrane region" description="Helical" evidence="5">
    <location>
        <begin position="120"/>
        <end position="140"/>
    </location>
</feature>
<feature type="transmembrane region" description="Helical" evidence="5">
    <location>
        <begin position="52"/>
        <end position="72"/>
    </location>
</feature>
<dbReference type="AlphaFoldDB" id="A0A1W1V6L2"/>
<dbReference type="SUPFAM" id="SSF90123">
    <property type="entry name" value="ABC transporter transmembrane region"/>
    <property type="match status" value="1"/>
</dbReference>
<proteinExistence type="predicted"/>
<feature type="transmembrane region" description="Helical" evidence="5">
    <location>
        <begin position="240"/>
        <end position="257"/>
    </location>
</feature>
<dbReference type="Pfam" id="PF13748">
    <property type="entry name" value="ABC_membrane_3"/>
    <property type="match status" value="1"/>
</dbReference>
<keyword evidence="3 5" id="KW-1133">Transmembrane helix</keyword>
<feature type="transmembrane region" description="Helical" evidence="5">
    <location>
        <begin position="211"/>
        <end position="234"/>
    </location>
</feature>
<feature type="transmembrane region" description="Helical" evidence="5">
    <location>
        <begin position="16"/>
        <end position="40"/>
    </location>
</feature>
<keyword evidence="8" id="KW-1185">Reference proteome</keyword>
<dbReference type="Proteomes" id="UP000192408">
    <property type="component" value="Unassembled WGS sequence"/>
</dbReference>
<evidence type="ECO:0000256" key="5">
    <source>
        <dbReference type="SAM" id="Phobius"/>
    </source>
</evidence>
<reference evidence="8" key="1">
    <citation type="submission" date="2017-04" db="EMBL/GenBank/DDBJ databases">
        <authorList>
            <person name="Varghese N."/>
            <person name="Submissions S."/>
        </authorList>
    </citation>
    <scope>NUCLEOTIDE SEQUENCE [LARGE SCALE GENOMIC DNA]</scope>
    <source>
        <strain evidence="8">DSM 23072</strain>
    </source>
</reference>
<organism evidence="7 8">
    <name type="scientific">Pasteurella testudinis DSM 23072</name>
    <dbReference type="NCBI Taxonomy" id="1122938"/>
    <lineage>
        <taxon>Bacteria</taxon>
        <taxon>Pseudomonadati</taxon>
        <taxon>Pseudomonadota</taxon>
        <taxon>Gammaproteobacteria</taxon>
        <taxon>Pasteurellales</taxon>
        <taxon>Pasteurellaceae</taxon>
        <taxon>Pasteurella</taxon>
    </lineage>
</organism>
<accession>A0A1W1V6L2</accession>
<dbReference type="EMBL" id="FWWV01000057">
    <property type="protein sequence ID" value="SMB89079.1"/>
    <property type="molecule type" value="Genomic_DNA"/>
</dbReference>
<feature type="domain" description="ABC transmembrane type-1" evidence="6">
    <location>
        <begin position="30"/>
        <end position="269"/>
    </location>
</feature>
<comment type="subcellular location">
    <subcellularLocation>
        <location evidence="1">Cell membrane</location>
        <topology evidence="1">Multi-pass membrane protein</topology>
    </subcellularLocation>
</comment>
<keyword evidence="2 5" id="KW-0812">Transmembrane</keyword>
<name>A0A1W1V6L2_9PAST</name>
<evidence type="ECO:0000256" key="4">
    <source>
        <dbReference type="ARBA" id="ARBA00023136"/>
    </source>
</evidence>
<evidence type="ECO:0000256" key="2">
    <source>
        <dbReference type="ARBA" id="ARBA00022692"/>
    </source>
</evidence>
<dbReference type="InterPro" id="IPR011527">
    <property type="entry name" value="ABC1_TM_dom"/>
</dbReference>
<evidence type="ECO:0000313" key="8">
    <source>
        <dbReference type="Proteomes" id="UP000192408"/>
    </source>
</evidence>
<dbReference type="GO" id="GO:0140359">
    <property type="term" value="F:ABC-type transporter activity"/>
    <property type="evidence" value="ECO:0007669"/>
    <property type="project" value="InterPro"/>
</dbReference>
<gene>
    <name evidence="7" type="ORF">SAMN05660772_01285</name>
</gene>
<evidence type="ECO:0000313" key="7">
    <source>
        <dbReference type="EMBL" id="SMB89079.1"/>
    </source>
</evidence>
<evidence type="ECO:0000256" key="1">
    <source>
        <dbReference type="ARBA" id="ARBA00004651"/>
    </source>
</evidence>
<dbReference type="GO" id="GO:0005886">
    <property type="term" value="C:plasma membrane"/>
    <property type="evidence" value="ECO:0007669"/>
    <property type="project" value="UniProtKB-SubCell"/>
</dbReference>
<dbReference type="PROSITE" id="PS50929">
    <property type="entry name" value="ABC_TM1F"/>
    <property type="match status" value="1"/>
</dbReference>
<dbReference type="GO" id="GO:0005524">
    <property type="term" value="F:ATP binding"/>
    <property type="evidence" value="ECO:0007669"/>
    <property type="project" value="InterPro"/>
</dbReference>
<dbReference type="STRING" id="1122938.SAMN05660772_01285"/>
<evidence type="ECO:0000256" key="3">
    <source>
        <dbReference type="ARBA" id="ARBA00022989"/>
    </source>
</evidence>
<dbReference type="Gene3D" id="1.20.1560.10">
    <property type="entry name" value="ABC transporter type 1, transmembrane domain"/>
    <property type="match status" value="1"/>
</dbReference>
<keyword evidence="4 5" id="KW-0472">Membrane</keyword>
<feature type="transmembrane region" description="Helical" evidence="5">
    <location>
        <begin position="146"/>
        <end position="163"/>
    </location>
</feature>
<dbReference type="RefSeq" id="WP_084257907.1">
    <property type="nucleotide sequence ID" value="NZ_FWWV01000057.1"/>
</dbReference>